<sequence length="91" mass="9519">MGKYAEMLDVGVRIAARFHSHCPQTARLYYHPPSDGHHHHGVTDLIGGGVLGSGQDSTGLVGGLKSGANGCGIKSSQGYDDARDLLLFSVV</sequence>
<dbReference type="AlphaFoldDB" id="A0ABD1C7V8"/>
<evidence type="ECO:0000313" key="2">
    <source>
        <dbReference type="Proteomes" id="UP001558713"/>
    </source>
</evidence>
<proteinExistence type="predicted"/>
<name>A0ABD1C7V8_CARAN</name>
<protein>
    <submittedName>
        <fullName evidence="1">Uncharacterized protein</fullName>
    </submittedName>
</protein>
<dbReference type="PANTHER" id="PTHR33983">
    <property type="entry name" value="OS07G0185900 PROTEIN"/>
    <property type="match status" value="1"/>
</dbReference>
<comment type="caution">
    <text evidence="1">The sequence shown here is derived from an EMBL/GenBank/DDBJ whole genome shotgun (WGS) entry which is preliminary data.</text>
</comment>
<keyword evidence="2" id="KW-1185">Reference proteome</keyword>
<accession>A0ABD1C7V8</accession>
<dbReference type="PANTHER" id="PTHR33983:SF1">
    <property type="entry name" value="OS07G0185900 PROTEIN"/>
    <property type="match status" value="1"/>
</dbReference>
<gene>
    <name evidence="1" type="ORF">V5N11_019308</name>
</gene>
<evidence type="ECO:0000313" key="1">
    <source>
        <dbReference type="EMBL" id="KAL1225572.1"/>
    </source>
</evidence>
<organism evidence="1 2">
    <name type="scientific">Cardamine amara subsp. amara</name>
    <dbReference type="NCBI Taxonomy" id="228776"/>
    <lineage>
        <taxon>Eukaryota</taxon>
        <taxon>Viridiplantae</taxon>
        <taxon>Streptophyta</taxon>
        <taxon>Embryophyta</taxon>
        <taxon>Tracheophyta</taxon>
        <taxon>Spermatophyta</taxon>
        <taxon>Magnoliopsida</taxon>
        <taxon>eudicotyledons</taxon>
        <taxon>Gunneridae</taxon>
        <taxon>Pentapetalae</taxon>
        <taxon>rosids</taxon>
        <taxon>malvids</taxon>
        <taxon>Brassicales</taxon>
        <taxon>Brassicaceae</taxon>
        <taxon>Cardamineae</taxon>
        <taxon>Cardamine</taxon>
    </lineage>
</organism>
<reference evidence="1 2" key="1">
    <citation type="submission" date="2024-04" db="EMBL/GenBank/DDBJ databases">
        <title>Genome assembly C_amara_ONT_v2.</title>
        <authorList>
            <person name="Yant L."/>
            <person name="Moore C."/>
            <person name="Slenker M."/>
        </authorList>
    </citation>
    <scope>NUCLEOTIDE SEQUENCE [LARGE SCALE GENOMIC DNA]</scope>
    <source>
        <tissue evidence="1">Leaf</tissue>
    </source>
</reference>
<dbReference type="EMBL" id="JBANAX010000026">
    <property type="protein sequence ID" value="KAL1225572.1"/>
    <property type="molecule type" value="Genomic_DNA"/>
</dbReference>
<dbReference type="Proteomes" id="UP001558713">
    <property type="component" value="Unassembled WGS sequence"/>
</dbReference>